<proteinExistence type="predicted"/>
<evidence type="ECO:0000313" key="3">
    <source>
        <dbReference type="Proteomes" id="UP000232722"/>
    </source>
</evidence>
<sequence length="85" mass="10250">MSINKANPFKHKVLKQYIAELETKNKADKAIIKDIFIFKIKENRTNIIIKNTEFRARVVKLEQDIDEFKEELKLKKIVNFRRNIF</sequence>
<evidence type="ECO:0000256" key="1">
    <source>
        <dbReference type="SAM" id="Coils"/>
    </source>
</evidence>
<dbReference type="AlphaFoldDB" id="A0A2N0NXM3"/>
<reference evidence="2 3" key="1">
    <citation type="submission" date="2016-04" db="EMBL/GenBank/DDBJ databases">
        <title>Genome analyses suggest a sexual origin of heterokaryosis in a supposedly ancient asexual fungus.</title>
        <authorList>
            <person name="Ropars J."/>
            <person name="Sedzielewska K."/>
            <person name="Noel J."/>
            <person name="Charron P."/>
            <person name="Farinelli L."/>
            <person name="Marton T."/>
            <person name="Kruger M."/>
            <person name="Pelin A."/>
            <person name="Brachmann A."/>
            <person name="Corradi N."/>
        </authorList>
    </citation>
    <scope>NUCLEOTIDE SEQUENCE [LARGE SCALE GENOMIC DNA]</scope>
    <source>
        <strain evidence="2 3">A5</strain>
    </source>
</reference>
<feature type="coiled-coil region" evidence="1">
    <location>
        <begin position="51"/>
        <end position="78"/>
    </location>
</feature>
<protein>
    <submittedName>
        <fullName evidence="2">Uncharacterized protein</fullName>
    </submittedName>
</protein>
<name>A0A2N0NXM3_9GLOM</name>
<organism evidence="2 3">
    <name type="scientific">Rhizophagus irregularis</name>
    <dbReference type="NCBI Taxonomy" id="588596"/>
    <lineage>
        <taxon>Eukaryota</taxon>
        <taxon>Fungi</taxon>
        <taxon>Fungi incertae sedis</taxon>
        <taxon>Mucoromycota</taxon>
        <taxon>Glomeromycotina</taxon>
        <taxon>Glomeromycetes</taxon>
        <taxon>Glomerales</taxon>
        <taxon>Glomeraceae</taxon>
        <taxon>Rhizophagus</taxon>
    </lineage>
</organism>
<evidence type="ECO:0000313" key="2">
    <source>
        <dbReference type="EMBL" id="PKB99316.1"/>
    </source>
</evidence>
<dbReference type="Proteomes" id="UP000232722">
    <property type="component" value="Unassembled WGS sequence"/>
</dbReference>
<accession>A0A2N0NXM3</accession>
<gene>
    <name evidence="2" type="ORF">RhiirA5_429913</name>
</gene>
<keyword evidence="1" id="KW-0175">Coiled coil</keyword>
<dbReference type="EMBL" id="LLXJ01002244">
    <property type="protein sequence ID" value="PKB99316.1"/>
    <property type="molecule type" value="Genomic_DNA"/>
</dbReference>
<comment type="caution">
    <text evidence="2">The sequence shown here is derived from an EMBL/GenBank/DDBJ whole genome shotgun (WGS) entry which is preliminary data.</text>
</comment>
<reference evidence="2 3" key="2">
    <citation type="submission" date="2017-09" db="EMBL/GenBank/DDBJ databases">
        <title>Extensive intraspecific genome diversity in a model arbuscular mycorrhizal fungus.</title>
        <authorList>
            <person name="Chen E.C."/>
            <person name="Morin E."/>
            <person name="Beaudet D."/>
            <person name="Noel J."/>
            <person name="Ndikumana S."/>
            <person name="Charron P."/>
            <person name="St-Onge C."/>
            <person name="Giorgi J."/>
            <person name="Grigoriev I.V."/>
            <person name="Roux C."/>
            <person name="Martin F.M."/>
            <person name="Corradi N."/>
        </authorList>
    </citation>
    <scope>NUCLEOTIDE SEQUENCE [LARGE SCALE GENOMIC DNA]</scope>
    <source>
        <strain evidence="2 3">A5</strain>
    </source>
</reference>